<evidence type="ECO:0000256" key="1">
    <source>
        <dbReference type="ARBA" id="ARBA00005234"/>
    </source>
</evidence>
<evidence type="ECO:0000256" key="4">
    <source>
        <dbReference type="ARBA" id="ARBA00022786"/>
    </source>
</evidence>
<feature type="compositionally biased region" description="Polar residues" evidence="6">
    <location>
        <begin position="771"/>
        <end position="787"/>
    </location>
</feature>
<evidence type="ECO:0000313" key="8">
    <source>
        <dbReference type="EMBL" id="KAF6205244.1"/>
    </source>
</evidence>
<dbReference type="PROSITE" id="PS50600">
    <property type="entry name" value="ULP_PROTEASE"/>
    <property type="match status" value="1"/>
</dbReference>
<organism evidence="8 9">
    <name type="scientific">Apolygus lucorum</name>
    <name type="common">Small green plant bug</name>
    <name type="synonym">Lygocoris lucorum</name>
    <dbReference type="NCBI Taxonomy" id="248454"/>
    <lineage>
        <taxon>Eukaryota</taxon>
        <taxon>Metazoa</taxon>
        <taxon>Ecdysozoa</taxon>
        <taxon>Arthropoda</taxon>
        <taxon>Hexapoda</taxon>
        <taxon>Insecta</taxon>
        <taxon>Pterygota</taxon>
        <taxon>Neoptera</taxon>
        <taxon>Paraneoptera</taxon>
        <taxon>Hemiptera</taxon>
        <taxon>Heteroptera</taxon>
        <taxon>Panheteroptera</taxon>
        <taxon>Cimicomorpha</taxon>
        <taxon>Miridae</taxon>
        <taxon>Mirini</taxon>
        <taxon>Apolygus</taxon>
    </lineage>
</organism>
<feature type="domain" description="Ubiquitin-like protease family profile" evidence="7">
    <location>
        <begin position="805"/>
        <end position="1092"/>
    </location>
</feature>
<dbReference type="PANTHER" id="PTHR46896">
    <property type="entry name" value="SENTRIN-SPECIFIC PROTEASE"/>
    <property type="match status" value="1"/>
</dbReference>
<keyword evidence="3" id="KW-0645">Protease</keyword>
<dbReference type="GO" id="GO:0006508">
    <property type="term" value="P:proteolysis"/>
    <property type="evidence" value="ECO:0007669"/>
    <property type="project" value="UniProtKB-KW"/>
</dbReference>
<comment type="caution">
    <text evidence="8">The sequence shown here is derived from an EMBL/GenBank/DDBJ whole genome shotgun (WGS) entry which is preliminary data.</text>
</comment>
<dbReference type="Gene3D" id="3.40.395.10">
    <property type="entry name" value="Adenoviral Proteinase, Chain A"/>
    <property type="match status" value="1"/>
</dbReference>
<feature type="compositionally biased region" description="Low complexity" evidence="6">
    <location>
        <begin position="1262"/>
        <end position="1284"/>
    </location>
</feature>
<dbReference type="EMBL" id="WIXP02000009">
    <property type="protein sequence ID" value="KAF6205244.1"/>
    <property type="molecule type" value="Genomic_DNA"/>
</dbReference>
<feature type="region of interest" description="Disordered" evidence="6">
    <location>
        <begin position="747"/>
        <end position="787"/>
    </location>
</feature>
<dbReference type="InterPro" id="IPR003653">
    <property type="entry name" value="Peptidase_C48_C"/>
</dbReference>
<feature type="region of interest" description="Disordered" evidence="6">
    <location>
        <begin position="394"/>
        <end position="413"/>
    </location>
</feature>
<dbReference type="GO" id="GO:0005737">
    <property type="term" value="C:cytoplasm"/>
    <property type="evidence" value="ECO:0007669"/>
    <property type="project" value="TreeGrafter"/>
</dbReference>
<dbReference type="InterPro" id="IPR038765">
    <property type="entry name" value="Papain-like_cys_pep_sf"/>
</dbReference>
<evidence type="ECO:0000256" key="2">
    <source>
        <dbReference type="ARBA" id="ARBA00022553"/>
    </source>
</evidence>
<feature type="compositionally biased region" description="Acidic residues" evidence="6">
    <location>
        <begin position="960"/>
        <end position="997"/>
    </location>
</feature>
<protein>
    <recommendedName>
        <fullName evidence="7">Ubiquitin-like protease family profile domain-containing protein</fullName>
    </recommendedName>
</protein>
<reference evidence="8" key="1">
    <citation type="journal article" date="2021" name="Mol. Ecol. Resour.">
        <title>Apolygus lucorum genome provides insights into omnivorousness and mesophyll feeding.</title>
        <authorList>
            <person name="Liu Y."/>
            <person name="Liu H."/>
            <person name="Wang H."/>
            <person name="Huang T."/>
            <person name="Liu B."/>
            <person name="Yang B."/>
            <person name="Yin L."/>
            <person name="Li B."/>
            <person name="Zhang Y."/>
            <person name="Zhang S."/>
            <person name="Jiang F."/>
            <person name="Zhang X."/>
            <person name="Ren Y."/>
            <person name="Wang B."/>
            <person name="Wang S."/>
            <person name="Lu Y."/>
            <person name="Wu K."/>
            <person name="Fan W."/>
            <person name="Wang G."/>
        </authorList>
    </citation>
    <scope>NUCLEOTIDE SEQUENCE</scope>
    <source>
        <strain evidence="8">12Hb</strain>
    </source>
</reference>
<keyword evidence="4" id="KW-0833">Ubl conjugation pathway</keyword>
<dbReference type="Proteomes" id="UP000466442">
    <property type="component" value="Linkage Group LG9"/>
</dbReference>
<feature type="region of interest" description="Disordered" evidence="6">
    <location>
        <begin position="1249"/>
        <end position="1358"/>
    </location>
</feature>
<evidence type="ECO:0000256" key="5">
    <source>
        <dbReference type="ARBA" id="ARBA00022801"/>
    </source>
</evidence>
<feature type="compositionally biased region" description="Polar residues" evidence="6">
    <location>
        <begin position="1290"/>
        <end position="1302"/>
    </location>
</feature>
<dbReference type="GO" id="GO:0070139">
    <property type="term" value="F:SUMO-specific endopeptidase activity"/>
    <property type="evidence" value="ECO:0007669"/>
    <property type="project" value="TreeGrafter"/>
</dbReference>
<dbReference type="SUPFAM" id="SSF54001">
    <property type="entry name" value="Cysteine proteinases"/>
    <property type="match status" value="1"/>
</dbReference>
<feature type="region of interest" description="Disordered" evidence="6">
    <location>
        <begin position="31"/>
        <end position="63"/>
    </location>
</feature>
<dbReference type="Pfam" id="PF02902">
    <property type="entry name" value="Peptidase_C48"/>
    <property type="match status" value="1"/>
</dbReference>
<evidence type="ECO:0000256" key="3">
    <source>
        <dbReference type="ARBA" id="ARBA00022670"/>
    </source>
</evidence>
<gene>
    <name evidence="8" type="ORF">GE061_019412</name>
</gene>
<comment type="similarity">
    <text evidence="1">Belongs to the peptidase C48 family.</text>
</comment>
<dbReference type="InterPro" id="IPR051947">
    <property type="entry name" value="Sentrin-specific_protease"/>
</dbReference>
<evidence type="ECO:0000313" key="9">
    <source>
        <dbReference type="Proteomes" id="UP000466442"/>
    </source>
</evidence>
<accession>A0A6A4J6Q9</accession>
<feature type="compositionally biased region" description="Polar residues" evidence="6">
    <location>
        <begin position="1339"/>
        <end position="1348"/>
    </location>
</feature>
<dbReference type="GO" id="GO:0005634">
    <property type="term" value="C:nucleus"/>
    <property type="evidence" value="ECO:0007669"/>
    <property type="project" value="TreeGrafter"/>
</dbReference>
<keyword evidence="5" id="KW-0378">Hydrolase</keyword>
<dbReference type="PANTHER" id="PTHR46896:SF3">
    <property type="entry name" value="FI06413P-RELATED"/>
    <property type="match status" value="1"/>
</dbReference>
<keyword evidence="9" id="KW-1185">Reference proteome</keyword>
<feature type="compositionally biased region" description="Polar residues" evidence="6">
    <location>
        <begin position="749"/>
        <end position="763"/>
    </location>
</feature>
<evidence type="ECO:0000256" key="6">
    <source>
        <dbReference type="SAM" id="MobiDB-lite"/>
    </source>
</evidence>
<keyword evidence="2" id="KW-0597">Phosphoprotein</keyword>
<sequence>MEKVIPVIINGEPQLIDEAELRNICALENIPYDSPPPSVGPPNTVETSPPSPKEIQSEPVQAPVPPSLSVLDSQPLTLIQSGNILTVPLSNQEFSTVGDTILISTPEQVEVLSANPSDVIYPTDELHTDPSQAVADMILRISPSHQKENLVVADEYKSDAPELTKKQVEFSPANGLQSIGSYSKIVLNPKSNQKEICDLYISYKGVIHRVIVPFAQTDLQTDPVIIGLQARDLFGEIDKQLVGVVVKERIQTAPGDRQLDESGMGIGGSLDAPNNSESAGIGQQIEESQMGQEISLQTQQIQVAQPQNIYFRTTAGQPTLAGPTQMIVRPPTTALLMPAAPGALGHTMTQALILPTQNVVTSVGGQMFRIASLPADDKMVVQVPSQTIIAKPETGKLDESQKSASNGIKDGVKSDDQNQLMEISYAHCENCGHNSRDLKVCQKCRRPLPKDVKIISQKVLPSAVSTSKNPEGYCLSVRCDSCSLISPDLKICCHCKSTISEGATRSYVRLGTKELKIEKETPKKKKCQHKKRKLEEPVTLSLLSSDEEDGEHTGTKRVKAPSAVDKEPVITNDTVAPYGHERIDGGGLDLADIITSPDVERALLQCRTVRIGSYKTVPEGKVAITEYGLYIKIPSLESKEMVTVKIFKNEIVKILGNFGKTVPVLFYYTTAKAAEKIRRILQMYPPDQHRGPYYDPTSSVQMHRRITLLPEKISEETRLFLKCTYDNQCLLENLSTDEANAILIKANPSEAQVDNQPSMQTPNRGKDNFMQPPSNAGPNSSTPAVPNTPIQAIMVYPPPPAKGGISINTEDYGCLGEDNFLNDVIIDFYLKYFVQTQLSPEDQQRTHVFSSFFYKRLTTKTPPRPDDKQSAAERRHTRVRSWTKHVDLFSKDFIIIPINENSHWFLGVVCFPGLTNAVRMSDGKTFVPNPSKRRESGVPQMIGGTTITRVNQEPMTITIEPDEEDRDEAEAEDDDLEPNTSDDEPCEEPEEGSELLDDATHPVPKMKVKKEPQEPIKQPCILIFDSLAGASRSKVCATLREYLQVEYNVRHRNSRGKRDINKNTMKASVVKVPQQTNYTDCGLYVLQYTEAFFQNPITDYRMPIKQLVDWFDTTIVSKKRYQIQQLLHKLMDELNVDTSRLTLPALNLHPEGTGKVFHDDEEDDMPEDMEDMDYEDMEEDEEMMGEEEEDDEELAEFQRKMTNPSIAVNTPVMSNAMSSGNSQAAQGEDIRARIQRSISNSIGSSVSITTSTSTIAPSPVKTIPQSITPTLPSTPLVPPTISLSRKIVPDSSSSPSKTPQHTPHSKYEHLSITSTTVGSSGAKRKVTAVSLKDVRNPRLPQTPTTPNRSVDIKKVRNE</sequence>
<dbReference type="GO" id="GO:0016926">
    <property type="term" value="P:protein desumoylation"/>
    <property type="evidence" value="ECO:0007669"/>
    <property type="project" value="TreeGrafter"/>
</dbReference>
<evidence type="ECO:0000259" key="7">
    <source>
        <dbReference type="PROSITE" id="PS50600"/>
    </source>
</evidence>
<feature type="region of interest" description="Disordered" evidence="6">
    <location>
        <begin position="954"/>
        <end position="1001"/>
    </location>
</feature>
<feature type="compositionally biased region" description="Basic residues" evidence="6">
    <location>
        <begin position="522"/>
        <end position="532"/>
    </location>
</feature>
<feature type="region of interest" description="Disordered" evidence="6">
    <location>
        <begin position="521"/>
        <end position="562"/>
    </location>
</feature>
<name>A0A6A4J6Q9_APOLU</name>
<dbReference type="OrthoDB" id="442460at2759"/>
<proteinExistence type="inferred from homology"/>